<keyword evidence="3" id="KW-1185">Reference proteome</keyword>
<proteinExistence type="predicted"/>
<reference evidence="2 3" key="1">
    <citation type="submission" date="2018-06" db="EMBL/GenBank/DDBJ databases">
        <title>Genomic Encyclopedia of Archaeal and Bacterial Type Strains, Phase II (KMG-II): from individual species to whole genera.</title>
        <authorList>
            <person name="Goeker M."/>
        </authorList>
    </citation>
    <scope>NUCLEOTIDE SEQUENCE [LARGE SCALE GENOMIC DNA]</scope>
    <source>
        <strain evidence="2 3">T4</strain>
    </source>
</reference>
<feature type="transmembrane region" description="Helical" evidence="1">
    <location>
        <begin position="6"/>
        <end position="31"/>
    </location>
</feature>
<keyword evidence="1" id="KW-0472">Membrane</keyword>
<evidence type="ECO:0000313" key="3">
    <source>
        <dbReference type="Proteomes" id="UP000248917"/>
    </source>
</evidence>
<keyword evidence="1" id="KW-1133">Transmembrane helix</keyword>
<sequence length="53" mass="6196">MLDPKIGLLLTSLMVLLVILIILRFVGAWLFRIDDVIDLQKKIFEELKRINSK</sequence>
<organism evidence="2 3">
    <name type="scientific">Algoriphagus aquaeductus</name>
    <dbReference type="NCBI Taxonomy" id="475299"/>
    <lineage>
        <taxon>Bacteria</taxon>
        <taxon>Pseudomonadati</taxon>
        <taxon>Bacteroidota</taxon>
        <taxon>Cytophagia</taxon>
        <taxon>Cytophagales</taxon>
        <taxon>Cyclobacteriaceae</taxon>
        <taxon>Algoriphagus</taxon>
    </lineage>
</organism>
<dbReference type="AlphaFoldDB" id="A0A326RP94"/>
<gene>
    <name evidence="2" type="ORF">CLV31_10917</name>
</gene>
<accession>A0A326RP94</accession>
<dbReference type="Proteomes" id="UP000248917">
    <property type="component" value="Unassembled WGS sequence"/>
</dbReference>
<protein>
    <submittedName>
        <fullName evidence="2">Uncharacterized protein</fullName>
    </submittedName>
</protein>
<evidence type="ECO:0000256" key="1">
    <source>
        <dbReference type="SAM" id="Phobius"/>
    </source>
</evidence>
<comment type="caution">
    <text evidence="2">The sequence shown here is derived from an EMBL/GenBank/DDBJ whole genome shotgun (WGS) entry which is preliminary data.</text>
</comment>
<dbReference type="EMBL" id="QKTX01000009">
    <property type="protein sequence ID" value="PZV82157.1"/>
    <property type="molecule type" value="Genomic_DNA"/>
</dbReference>
<keyword evidence="1" id="KW-0812">Transmembrane</keyword>
<name>A0A326RP94_9BACT</name>
<evidence type="ECO:0000313" key="2">
    <source>
        <dbReference type="EMBL" id="PZV82157.1"/>
    </source>
</evidence>